<gene>
    <name evidence="1" type="ORF">Vadar_013097</name>
</gene>
<evidence type="ECO:0000313" key="2">
    <source>
        <dbReference type="Proteomes" id="UP000828048"/>
    </source>
</evidence>
<dbReference type="EMBL" id="CM037162">
    <property type="protein sequence ID" value="KAH7863080.1"/>
    <property type="molecule type" value="Genomic_DNA"/>
</dbReference>
<proteinExistence type="predicted"/>
<keyword evidence="2" id="KW-1185">Reference proteome</keyword>
<accession>A0ACB7ZBF8</accession>
<sequence>MTLLNSQASLYVADPQAKLLLSILSSTNISLPLETYPLFLRLLYIWIRKSSKPSPVLIDSAVKVLSDLLSTQFDSNKNSSFFSEVVVLLGAFSFASSALEKSKTLCLELLCGLLEDEYRLIGSSKQYVPIVLAGIGYALSSAGNVYFVRILDPLFGIWTREDGPCGSVSNGLMILHLIEWVLSSFINSNSLDRVDVFTKEVLETSNPHHASFATVMAAGGALRVSNTFLSNAPRQLRISAEEKIETVARGLIPERGGLSKSGNNPEKSLLLKSISLALARSGSVSFRAPLLICLASALLTEIFPLEALFEKVLNLQHGNLSQLGINEVKEHLDSASFKEAGAMTGVFCNQYVSADENSQNRVENLIWGYCQDAYLGHRQVALMLRGRDDELLGDLEKIAESAFLMVVVFALVVTKQKLDSKLSSAMQMEISVKILVSLSCMEYFRRIRLPEYMDTIRAVVIAVQENQSACVLFVESMPPYSDLTNQPGSSSSQITEHTWWKDEVQTSRILFYLRVIPTCIECLPVPEFRKVVAPIMFLYMGHPNGKVARASHSMFVAFISSGKDSDEDERVLLKEQLVFYYIQRSLEGYPQITPFEGIASGVAALVRYLPAGSPSIFYTVHCLVEKAHDLCREVMTQESDSWQDELEPRKKLTDLLLRLLSIVDIQVLPSLMKQLAQLVAVLPREGQNMILNDLYAQVAESDDVTRKPALVSWLQSLSYICSQANSSSTTSKQFVLLVGFILCRDGWRRRFVVAHSAVVELVSVPARNKSWPKNLV</sequence>
<organism evidence="1 2">
    <name type="scientific">Vaccinium darrowii</name>
    <dbReference type="NCBI Taxonomy" id="229202"/>
    <lineage>
        <taxon>Eukaryota</taxon>
        <taxon>Viridiplantae</taxon>
        <taxon>Streptophyta</taxon>
        <taxon>Embryophyta</taxon>
        <taxon>Tracheophyta</taxon>
        <taxon>Spermatophyta</taxon>
        <taxon>Magnoliopsida</taxon>
        <taxon>eudicotyledons</taxon>
        <taxon>Gunneridae</taxon>
        <taxon>Pentapetalae</taxon>
        <taxon>asterids</taxon>
        <taxon>Ericales</taxon>
        <taxon>Ericaceae</taxon>
        <taxon>Vaccinioideae</taxon>
        <taxon>Vaccinieae</taxon>
        <taxon>Vaccinium</taxon>
    </lineage>
</organism>
<evidence type="ECO:0000313" key="1">
    <source>
        <dbReference type="EMBL" id="KAH7863080.1"/>
    </source>
</evidence>
<reference evidence="1 2" key="1">
    <citation type="journal article" date="2021" name="Hortic Res">
        <title>High-quality reference genome and annotation aids understanding of berry development for evergreen blueberry (Vaccinium darrowii).</title>
        <authorList>
            <person name="Yu J."/>
            <person name="Hulse-Kemp A.M."/>
            <person name="Babiker E."/>
            <person name="Staton M."/>
        </authorList>
    </citation>
    <scope>NUCLEOTIDE SEQUENCE [LARGE SCALE GENOMIC DNA]</scope>
    <source>
        <strain evidence="2">cv. NJ 8807/NJ 8810</strain>
        <tissue evidence="1">Young leaf</tissue>
    </source>
</reference>
<comment type="caution">
    <text evidence="1">The sequence shown here is derived from an EMBL/GenBank/DDBJ whole genome shotgun (WGS) entry which is preliminary data.</text>
</comment>
<name>A0ACB7ZBF8_9ERIC</name>
<protein>
    <submittedName>
        <fullName evidence="1">Uncharacterized protein</fullName>
    </submittedName>
</protein>
<dbReference type="Proteomes" id="UP000828048">
    <property type="component" value="Chromosome 12"/>
</dbReference>